<dbReference type="EMBL" id="JBHULI010000025">
    <property type="protein sequence ID" value="MFD2533316.1"/>
    <property type="molecule type" value="Genomic_DNA"/>
</dbReference>
<sequence>MKTKLLALLLILIPILGCAQQENEKQVLTDLLNEFLEGASYSDPEIHDRFWADDLIYTGSAGNRTTKPEMMSGMTEPANYDVEPEVKYHGEDVQNNLFGNTAVVAFKLVAVDQSSAEERMEYYNTGTFVKRNGEWRAVAWQATRIPG</sequence>
<dbReference type="InterPro" id="IPR027843">
    <property type="entry name" value="DUF4440"/>
</dbReference>
<evidence type="ECO:0000313" key="4">
    <source>
        <dbReference type="Proteomes" id="UP001597460"/>
    </source>
</evidence>
<keyword evidence="4" id="KW-1185">Reference proteome</keyword>
<organism evidence="3 4">
    <name type="scientific">Gracilimonas halophila</name>
    <dbReference type="NCBI Taxonomy" id="1834464"/>
    <lineage>
        <taxon>Bacteria</taxon>
        <taxon>Pseudomonadati</taxon>
        <taxon>Balneolota</taxon>
        <taxon>Balneolia</taxon>
        <taxon>Balneolales</taxon>
        <taxon>Balneolaceae</taxon>
        <taxon>Gracilimonas</taxon>
    </lineage>
</organism>
<feature type="domain" description="DUF4440" evidence="2">
    <location>
        <begin position="30"/>
        <end position="136"/>
    </location>
</feature>
<dbReference type="InterPro" id="IPR032710">
    <property type="entry name" value="NTF2-like_dom_sf"/>
</dbReference>
<dbReference type="Pfam" id="PF14534">
    <property type="entry name" value="DUF4440"/>
    <property type="match status" value="1"/>
</dbReference>
<dbReference type="Gene3D" id="3.10.450.50">
    <property type="match status" value="1"/>
</dbReference>
<proteinExistence type="predicted"/>
<dbReference type="Proteomes" id="UP001597460">
    <property type="component" value="Unassembled WGS sequence"/>
</dbReference>
<keyword evidence="1" id="KW-0732">Signal</keyword>
<dbReference type="RefSeq" id="WP_390303386.1">
    <property type="nucleotide sequence ID" value="NZ_JBHULI010000025.1"/>
</dbReference>
<gene>
    <name evidence="3" type="ORF">ACFSVN_12750</name>
</gene>
<evidence type="ECO:0000313" key="3">
    <source>
        <dbReference type="EMBL" id="MFD2533316.1"/>
    </source>
</evidence>
<reference evidence="4" key="1">
    <citation type="journal article" date="2019" name="Int. J. Syst. Evol. Microbiol.">
        <title>The Global Catalogue of Microorganisms (GCM) 10K type strain sequencing project: providing services to taxonomists for standard genome sequencing and annotation.</title>
        <authorList>
            <consortium name="The Broad Institute Genomics Platform"/>
            <consortium name="The Broad Institute Genome Sequencing Center for Infectious Disease"/>
            <person name="Wu L."/>
            <person name="Ma J."/>
        </authorList>
    </citation>
    <scope>NUCLEOTIDE SEQUENCE [LARGE SCALE GENOMIC DNA]</scope>
    <source>
        <strain evidence="4">KCTC 52042</strain>
    </source>
</reference>
<feature type="chain" id="PRO_5046558850" evidence="1">
    <location>
        <begin position="20"/>
        <end position="147"/>
    </location>
</feature>
<protein>
    <submittedName>
        <fullName evidence="3">Nuclear transport factor 2 family protein</fullName>
    </submittedName>
</protein>
<evidence type="ECO:0000256" key="1">
    <source>
        <dbReference type="SAM" id="SignalP"/>
    </source>
</evidence>
<accession>A0ABW5JKM5</accession>
<feature type="signal peptide" evidence="1">
    <location>
        <begin position="1"/>
        <end position="19"/>
    </location>
</feature>
<name>A0ABW5JKM5_9BACT</name>
<comment type="caution">
    <text evidence="3">The sequence shown here is derived from an EMBL/GenBank/DDBJ whole genome shotgun (WGS) entry which is preliminary data.</text>
</comment>
<dbReference type="SUPFAM" id="SSF54427">
    <property type="entry name" value="NTF2-like"/>
    <property type="match status" value="1"/>
</dbReference>
<evidence type="ECO:0000259" key="2">
    <source>
        <dbReference type="Pfam" id="PF14534"/>
    </source>
</evidence>